<feature type="chain" id="PRO_5045952758" evidence="8">
    <location>
        <begin position="25"/>
        <end position="712"/>
    </location>
</feature>
<dbReference type="InterPro" id="IPR054399">
    <property type="entry name" value="Fervidolysin-like_N_prodom"/>
</dbReference>
<comment type="subcellular location">
    <subcellularLocation>
        <location evidence="1">Secreted</location>
    </subcellularLocation>
</comment>
<feature type="active site" description="Charge relay system" evidence="7">
    <location>
        <position position="342"/>
    </location>
</feature>
<protein>
    <submittedName>
        <fullName evidence="12">S8 family serine peptidase</fullName>
    </submittedName>
</protein>
<dbReference type="PANTHER" id="PTHR43399:SF4">
    <property type="entry name" value="CELL WALL-ASSOCIATED PROTEASE"/>
    <property type="match status" value="1"/>
</dbReference>
<dbReference type="InterPro" id="IPR000209">
    <property type="entry name" value="Peptidase_S8/S53_dom"/>
</dbReference>
<name>A0ABS2ZMT5_9BACL</name>
<dbReference type="RefSeq" id="WP_205725215.1">
    <property type="nucleotide sequence ID" value="NZ_JAFHKR010000038.1"/>
</dbReference>
<dbReference type="Pfam" id="PF00082">
    <property type="entry name" value="Peptidase_S8"/>
    <property type="match status" value="1"/>
</dbReference>
<feature type="domain" description="Fervidolysin-like N-terminal prodomain" evidence="11">
    <location>
        <begin position="44"/>
        <end position="114"/>
    </location>
</feature>
<dbReference type="PROSITE" id="PS51892">
    <property type="entry name" value="SUBTILASE"/>
    <property type="match status" value="1"/>
</dbReference>
<evidence type="ECO:0000256" key="4">
    <source>
        <dbReference type="ARBA" id="ARBA00022670"/>
    </source>
</evidence>
<evidence type="ECO:0000256" key="7">
    <source>
        <dbReference type="PROSITE-ProRule" id="PRU01240"/>
    </source>
</evidence>
<feature type="domain" description="Peptidase S8/S53" evidence="9">
    <location>
        <begin position="150"/>
        <end position="390"/>
    </location>
</feature>
<dbReference type="Proteomes" id="UP001296923">
    <property type="component" value="Unassembled WGS sequence"/>
</dbReference>
<dbReference type="SUPFAM" id="SSF52743">
    <property type="entry name" value="Subtilisin-like"/>
    <property type="match status" value="1"/>
</dbReference>
<feature type="signal peptide" evidence="8">
    <location>
        <begin position="1"/>
        <end position="24"/>
    </location>
</feature>
<organism evidence="12 13">
    <name type="scientific">Fictibacillus nanhaiensis</name>
    <dbReference type="NCBI Taxonomy" id="742169"/>
    <lineage>
        <taxon>Bacteria</taxon>
        <taxon>Bacillati</taxon>
        <taxon>Bacillota</taxon>
        <taxon>Bacilli</taxon>
        <taxon>Bacillales</taxon>
        <taxon>Fictibacillaceae</taxon>
        <taxon>Fictibacillus</taxon>
    </lineage>
</organism>
<keyword evidence="6 7" id="KW-0720">Serine protease</keyword>
<evidence type="ECO:0000256" key="5">
    <source>
        <dbReference type="ARBA" id="ARBA00022801"/>
    </source>
</evidence>
<feature type="active site" description="Charge relay system" evidence="7">
    <location>
        <position position="190"/>
    </location>
</feature>
<evidence type="ECO:0000256" key="2">
    <source>
        <dbReference type="ARBA" id="ARBA00011073"/>
    </source>
</evidence>
<sequence>MNKKKLLSCLVFTSLCFSSTHVSAASESRSHERTAYTIQKMFQDRNYVNTELIVKFSKKLHKNDKRNFKNLFNLINIKPIGEDFYVISFSNQTNLPKLVQKLYDNKIVEFVEPNYKIQKEYIPSDPLYKKQWFHSKINTPSAWDTTKGSSDIVVAVIDGGVDGRHPELKGKLYKPYDAVDGDSTYFPDDHGTHVAGIIAASLNTVGVTGIAPNVKVMPINVFYGDSTTAEEISSALYYAADKGADVINMSLGSYYYSKVINDAVAYARSKGAIVVAAAGNDHVNEKTYPAAYKGVFGISATNHADRASYFSNYGSFVDFAAPGEDIYSTIAYGKYGYMSGTSMASPVVTGTIALMLSKNPFINETQVDTILKKSTVDLYQSGRDNLSGFGRIDASLAVKNTPEALSVASLSSKELIINGLNTISTSYKAYTGSLVSIVVKDAKGNIVKTIYKNAKSSGKQVNIKWDGKIDNGSYADSGAYKIIASAVKGSSSRSKELSVNVKNKLKPSIAVGKTTIHYSPKVSKAGIVHVKLNKTQLVTAKIFDSKGGHVKNIITNKIIIGGSQTIGWSGKNSSGKQAPDGNYLMRLDSIDSDNQRADRKTVEIIVDSKPPLIKINSITPSVYKTGKSMTVVSNFSINETSNVTIYVVNNNGQKIRTLANKKSLKLGTHSQSWDGKAENKTFANAGKYRFIIESIDVAGNKSLIQSSWFSLK</sequence>
<feature type="active site" description="Charge relay system" evidence="7">
    <location>
        <position position="158"/>
    </location>
</feature>
<dbReference type="PANTHER" id="PTHR43399">
    <property type="entry name" value="SUBTILISIN-RELATED"/>
    <property type="match status" value="1"/>
</dbReference>
<dbReference type="InterPro" id="IPR025965">
    <property type="entry name" value="FlgD/Vpr_Ig-like"/>
</dbReference>
<dbReference type="CDD" id="cd07484">
    <property type="entry name" value="Peptidases_S8_Thermitase_like"/>
    <property type="match status" value="1"/>
</dbReference>
<evidence type="ECO:0000313" key="13">
    <source>
        <dbReference type="Proteomes" id="UP001296923"/>
    </source>
</evidence>
<proteinExistence type="inferred from homology"/>
<dbReference type="InterPro" id="IPR023828">
    <property type="entry name" value="Peptidase_S8_Ser-AS"/>
</dbReference>
<dbReference type="Gene3D" id="2.60.40.4070">
    <property type="match status" value="3"/>
</dbReference>
<evidence type="ECO:0000256" key="1">
    <source>
        <dbReference type="ARBA" id="ARBA00004613"/>
    </source>
</evidence>
<keyword evidence="13" id="KW-1185">Reference proteome</keyword>
<evidence type="ECO:0000256" key="3">
    <source>
        <dbReference type="ARBA" id="ARBA00022525"/>
    </source>
</evidence>
<evidence type="ECO:0000256" key="8">
    <source>
        <dbReference type="SAM" id="SignalP"/>
    </source>
</evidence>
<feature type="domain" description="FlgD/Vpr Ig-like" evidence="10">
    <location>
        <begin position="435"/>
        <end position="489"/>
    </location>
</feature>
<dbReference type="InterPro" id="IPR015500">
    <property type="entry name" value="Peptidase_S8_subtilisin-rel"/>
</dbReference>
<dbReference type="InterPro" id="IPR034084">
    <property type="entry name" value="Thermitase-like_dom"/>
</dbReference>
<keyword evidence="3" id="KW-0964">Secreted</keyword>
<dbReference type="PROSITE" id="PS00137">
    <property type="entry name" value="SUBTILASE_HIS"/>
    <property type="match status" value="1"/>
</dbReference>
<keyword evidence="5 7" id="KW-0378">Hydrolase</keyword>
<dbReference type="Pfam" id="PF13860">
    <property type="entry name" value="FlgD_ig"/>
    <property type="match status" value="1"/>
</dbReference>
<comment type="caution">
    <text evidence="12">The sequence shown here is derived from an EMBL/GenBank/DDBJ whole genome shotgun (WGS) entry which is preliminary data.</text>
</comment>
<evidence type="ECO:0000259" key="11">
    <source>
        <dbReference type="Pfam" id="PF22148"/>
    </source>
</evidence>
<dbReference type="InterPro" id="IPR036852">
    <property type="entry name" value="Peptidase_S8/S53_dom_sf"/>
</dbReference>
<keyword evidence="4 7" id="KW-0645">Protease</keyword>
<comment type="similarity">
    <text evidence="2 7">Belongs to the peptidase S8 family.</text>
</comment>
<evidence type="ECO:0000259" key="9">
    <source>
        <dbReference type="Pfam" id="PF00082"/>
    </source>
</evidence>
<accession>A0ABS2ZMT5</accession>
<dbReference type="PROSITE" id="PS00138">
    <property type="entry name" value="SUBTILASE_SER"/>
    <property type="match status" value="1"/>
</dbReference>
<dbReference type="EMBL" id="JAFHKR010000038">
    <property type="protein sequence ID" value="MBN3554171.1"/>
    <property type="molecule type" value="Genomic_DNA"/>
</dbReference>
<gene>
    <name evidence="12" type="ORF">JYA63_07850</name>
</gene>
<dbReference type="Gene3D" id="3.40.50.200">
    <property type="entry name" value="Peptidase S8/S53 domain"/>
    <property type="match status" value="1"/>
</dbReference>
<dbReference type="PRINTS" id="PR00723">
    <property type="entry name" value="SUBTILISIN"/>
</dbReference>
<keyword evidence="8" id="KW-0732">Signal</keyword>
<evidence type="ECO:0000256" key="6">
    <source>
        <dbReference type="ARBA" id="ARBA00022825"/>
    </source>
</evidence>
<dbReference type="InterPro" id="IPR022398">
    <property type="entry name" value="Peptidase_S8_His-AS"/>
</dbReference>
<reference evidence="12 13" key="1">
    <citation type="submission" date="2021-01" db="EMBL/GenBank/DDBJ databases">
        <title>Genome Sequencing of Type Strains.</title>
        <authorList>
            <person name="Lemaire J.F."/>
            <person name="Inderbitzin P."/>
            <person name="Collins S.B."/>
            <person name="Wespe N."/>
            <person name="Knight-Connoni V."/>
        </authorList>
    </citation>
    <scope>NUCLEOTIDE SEQUENCE [LARGE SCALE GENOMIC DNA]</scope>
    <source>
        <strain evidence="12 13">DSM 23009</strain>
    </source>
</reference>
<evidence type="ECO:0000313" key="12">
    <source>
        <dbReference type="EMBL" id="MBN3554171.1"/>
    </source>
</evidence>
<dbReference type="InterPro" id="IPR051048">
    <property type="entry name" value="Peptidase_S8/S53_subtilisin"/>
</dbReference>
<dbReference type="Pfam" id="PF22148">
    <property type="entry name" value="Fervidolysin_NPro-like"/>
    <property type="match status" value="1"/>
</dbReference>
<evidence type="ECO:0000259" key="10">
    <source>
        <dbReference type="Pfam" id="PF13860"/>
    </source>
</evidence>